<dbReference type="Gramene" id="TraesCS1B02G190200.1">
    <property type="protein sequence ID" value="TraesCS1B02G190200.1.cds1"/>
    <property type="gene ID" value="TraesCS1B02G190200"/>
</dbReference>
<dbReference type="Pfam" id="PF03478">
    <property type="entry name" value="Beta-prop_KIB1-4"/>
    <property type="match status" value="1"/>
</dbReference>
<dbReference type="AlphaFoldDB" id="A0A3B5YW68"/>
<proteinExistence type="predicted"/>
<dbReference type="OrthoDB" id="638465at2759"/>
<dbReference type="EnsemblPlants" id="TraesCS1B02G190200.1">
    <property type="protein sequence ID" value="TraesCS1B02G190200.1.cds1"/>
    <property type="gene ID" value="TraesCS1B02G190200"/>
</dbReference>
<dbReference type="Gramene" id="TraesLAC1B03G00287870.1">
    <property type="protein sequence ID" value="TraesLAC1B03G00287870.1.CDS1"/>
    <property type="gene ID" value="TraesLAC1B03G00287870"/>
</dbReference>
<dbReference type="PANTHER" id="PTHR36901:SF6">
    <property type="entry name" value="OS05G0150100 PROTEIN"/>
    <property type="match status" value="1"/>
</dbReference>
<dbReference type="Gene3D" id="1.20.1280.50">
    <property type="match status" value="1"/>
</dbReference>
<accession>A0A3B5YW68</accession>
<evidence type="ECO:0000313" key="3">
    <source>
        <dbReference type="Proteomes" id="UP000019116"/>
    </source>
</evidence>
<evidence type="ECO:0000259" key="1">
    <source>
        <dbReference type="Pfam" id="PF03478"/>
    </source>
</evidence>
<sequence>MAAVWSSLPADLLNEISGRLIADADQLHAHQVCAHWRASISPPSAYRPWVVAARHGPDGRGPVGEYSLLLPRGVHGVDFKAAPPGLPYCCGTPRGWLALADDVRSPTRLVLWEPHSGTEVPLPCLGPVVQVFLSGDPLESTHWVAVATQHRWPTAHILFFWRPGDAAWSGPAKVPCAELHSVEFHAGNIYCIDGMFNLSIYDLKLGTASPPVLLRCFGMCPNQASESWPTRKYWKDSVRAVHVVACRDELLLVLLFHGRRPSLMEVYRPAWTPAEWPFRVGERVTDLGGYALFLARGDAVALSAKEYPAIRGNCVYYLVHNLLNYRKHWAIMFDLGTGDVDDIPYPEVHKQENGCWPYSWFCPRRPFLKK</sequence>
<organism evidence="2">
    <name type="scientific">Triticum aestivum</name>
    <name type="common">Wheat</name>
    <dbReference type="NCBI Taxonomy" id="4565"/>
    <lineage>
        <taxon>Eukaryota</taxon>
        <taxon>Viridiplantae</taxon>
        <taxon>Streptophyta</taxon>
        <taxon>Embryophyta</taxon>
        <taxon>Tracheophyta</taxon>
        <taxon>Spermatophyta</taxon>
        <taxon>Magnoliopsida</taxon>
        <taxon>Liliopsida</taxon>
        <taxon>Poales</taxon>
        <taxon>Poaceae</taxon>
        <taxon>BOP clade</taxon>
        <taxon>Pooideae</taxon>
        <taxon>Triticodae</taxon>
        <taxon>Triticeae</taxon>
        <taxon>Triticinae</taxon>
        <taxon>Triticum</taxon>
    </lineage>
</organism>
<dbReference type="Proteomes" id="UP000019116">
    <property type="component" value="Chromosome 1B"/>
</dbReference>
<feature type="domain" description="KIB1-4 beta-propeller" evidence="1">
    <location>
        <begin position="86"/>
        <end position="321"/>
    </location>
</feature>
<reference evidence="2" key="2">
    <citation type="submission" date="2018-10" db="UniProtKB">
        <authorList>
            <consortium name="EnsemblPlants"/>
        </authorList>
    </citation>
    <scope>IDENTIFICATION</scope>
</reference>
<dbReference type="OMA" id="LESTHWV"/>
<dbReference type="Gramene" id="TraesCS1B03G0561300.1">
    <property type="protein sequence ID" value="TraesCS1B03G0561300.1.CDS1"/>
    <property type="gene ID" value="TraesCS1B03G0561300"/>
</dbReference>
<dbReference type="InterPro" id="IPR005174">
    <property type="entry name" value="KIB1-4_b-propeller"/>
</dbReference>
<evidence type="ECO:0000313" key="2">
    <source>
        <dbReference type="EnsemblPlants" id="TraesCS1B02G190200.1.cds1"/>
    </source>
</evidence>
<dbReference type="Gramene" id="TraesNOR1B03G00289000.1">
    <property type="protein sequence ID" value="TraesNOR1B03G00289000.1.CDS1"/>
    <property type="gene ID" value="TraesNOR1B03G00289000"/>
</dbReference>
<dbReference type="STRING" id="4565.A0A3B5YW68"/>
<protein>
    <recommendedName>
        <fullName evidence="1">KIB1-4 beta-propeller domain-containing protein</fullName>
    </recommendedName>
</protein>
<name>A0A3B5YW68_WHEAT</name>
<reference evidence="2" key="1">
    <citation type="submission" date="2018-08" db="EMBL/GenBank/DDBJ databases">
        <authorList>
            <person name="Rossello M."/>
        </authorList>
    </citation>
    <scope>NUCLEOTIDE SEQUENCE [LARGE SCALE GENOMIC DNA]</scope>
    <source>
        <strain evidence="2">cv. Chinese Spring</strain>
    </source>
</reference>
<keyword evidence="3" id="KW-1185">Reference proteome</keyword>
<dbReference type="PANTHER" id="PTHR36901">
    <property type="entry name" value="F-BOX DOMAIN CONTAINING PROTEIN, EXPRESSED-RELATED"/>
    <property type="match status" value="1"/>
</dbReference>